<sequence>MSKPPYIYIFTGTSGSGRKTTARLALKHTSITRLLSCTDRPPRDKEHPPADYRYLTPEQFDALSKRHYFAEEVKIDRYRYGVAGTELNDALREGRSVYLILNREGADRIRSLYGDKVIRIFLYVEKRLVKERLEEKGMSFEIMNSYLSHYTDEVTYRKECEHVIENVDAERTAALIRDIVARYEAGIT</sequence>
<evidence type="ECO:0000313" key="3">
    <source>
        <dbReference type="Proteomes" id="UP000267798"/>
    </source>
</evidence>
<feature type="domain" description="Guanylate kinase-like" evidence="1">
    <location>
        <begin position="5"/>
        <end position="181"/>
    </location>
</feature>
<dbReference type="SMART" id="SM00072">
    <property type="entry name" value="GuKc"/>
    <property type="match status" value="1"/>
</dbReference>
<gene>
    <name evidence="2" type="ORF">D3P09_17875</name>
</gene>
<dbReference type="EMBL" id="QXQB01000004">
    <property type="protein sequence ID" value="RJX37951.1"/>
    <property type="molecule type" value="Genomic_DNA"/>
</dbReference>
<organism evidence="2 3">
    <name type="scientific">Paenibacillus pinisoli</name>
    <dbReference type="NCBI Taxonomy" id="1276110"/>
    <lineage>
        <taxon>Bacteria</taxon>
        <taxon>Bacillati</taxon>
        <taxon>Bacillota</taxon>
        <taxon>Bacilli</taxon>
        <taxon>Bacillales</taxon>
        <taxon>Paenibacillaceae</taxon>
        <taxon>Paenibacillus</taxon>
    </lineage>
</organism>
<dbReference type="InterPro" id="IPR008145">
    <property type="entry name" value="GK/Ca_channel_bsu"/>
</dbReference>
<comment type="caution">
    <text evidence="2">The sequence shown here is derived from an EMBL/GenBank/DDBJ whole genome shotgun (WGS) entry which is preliminary data.</text>
</comment>
<keyword evidence="3" id="KW-1185">Reference proteome</keyword>
<proteinExistence type="predicted"/>
<dbReference type="AlphaFoldDB" id="A0A3A6PN78"/>
<dbReference type="RefSeq" id="WP_120112749.1">
    <property type="nucleotide sequence ID" value="NZ_QXQB01000004.1"/>
</dbReference>
<evidence type="ECO:0000259" key="1">
    <source>
        <dbReference type="PROSITE" id="PS50052"/>
    </source>
</evidence>
<protein>
    <submittedName>
        <fullName evidence="2">Guanylate kinase</fullName>
    </submittedName>
</protein>
<dbReference type="Pfam" id="PF00625">
    <property type="entry name" value="Guanylate_kin"/>
    <property type="match status" value="1"/>
</dbReference>
<dbReference type="PROSITE" id="PS50052">
    <property type="entry name" value="GUANYLATE_KINASE_2"/>
    <property type="match status" value="1"/>
</dbReference>
<name>A0A3A6PN78_9BACL</name>
<accession>A0A3A6PN78</accession>
<keyword evidence="2" id="KW-0418">Kinase</keyword>
<dbReference type="Gene3D" id="3.40.50.300">
    <property type="entry name" value="P-loop containing nucleotide triphosphate hydrolases"/>
    <property type="match status" value="1"/>
</dbReference>
<evidence type="ECO:0000313" key="2">
    <source>
        <dbReference type="EMBL" id="RJX37951.1"/>
    </source>
</evidence>
<dbReference type="Proteomes" id="UP000267798">
    <property type="component" value="Unassembled WGS sequence"/>
</dbReference>
<dbReference type="SUPFAM" id="SSF52540">
    <property type="entry name" value="P-loop containing nucleoside triphosphate hydrolases"/>
    <property type="match status" value="1"/>
</dbReference>
<reference evidence="2 3" key="1">
    <citation type="submission" date="2018-09" db="EMBL/GenBank/DDBJ databases">
        <title>Paenibacillus aracenensis nov. sp. isolated from a cave in southern Spain.</title>
        <authorList>
            <person name="Jurado V."/>
            <person name="Gutierrez-Patricio S."/>
            <person name="Gonzalez-Pimentel J.L."/>
            <person name="Miller A.Z."/>
            <person name="Laiz L."/>
            <person name="Saiz-Jimenez C."/>
        </authorList>
    </citation>
    <scope>NUCLEOTIDE SEQUENCE [LARGE SCALE GENOMIC DNA]</scope>
    <source>
        <strain evidence="2 3">JCM 19203</strain>
    </source>
</reference>
<dbReference type="InterPro" id="IPR008144">
    <property type="entry name" value="Guanylate_kin-like_dom"/>
</dbReference>
<dbReference type="OrthoDB" id="1033810at2"/>
<keyword evidence="2" id="KW-0808">Transferase</keyword>
<dbReference type="InterPro" id="IPR027417">
    <property type="entry name" value="P-loop_NTPase"/>
</dbReference>
<dbReference type="GO" id="GO:0016301">
    <property type="term" value="F:kinase activity"/>
    <property type="evidence" value="ECO:0007669"/>
    <property type="project" value="UniProtKB-KW"/>
</dbReference>